<name>A0A1V6TYT4_9EURO</name>
<evidence type="ECO:0000313" key="2">
    <source>
        <dbReference type="EMBL" id="OQE31475.1"/>
    </source>
</evidence>
<keyword evidence="3" id="KW-1185">Reference proteome</keyword>
<feature type="transmembrane region" description="Helical" evidence="1">
    <location>
        <begin position="21"/>
        <end position="41"/>
    </location>
</feature>
<sequence>MFRANSSSYFLMPFRKPVHGLRRIILLLMIPLTVLAVRYYMPGRTEWMSNAVRTQAERLQSETSHYEDGSGPGKFKIPLGKLSESFPVEEDDQFMDSTGITPFNQNGNNPFQRWVPPHETAEDVTIVAAKAGSEDTNWIYDFCDEYRCTAYLYSLDENPSDDYLTPYSRRGHEASAYLTYIIDNYHRLAPYTIFIHGRTDQWHNDVAGPNTRNVLSNLRYEAVSINGYVNLRCTNRPGCPSTMHQAFPVTIDEDYQYMIDQLPQILWDLLRIPPSETPDDIGHQCCAQFAVSRERIQERPLEDYIRILNWIATTDITDNYGLGWLIEKLWHIIFGMPAVYCASEAQCRCDIYGWCGPNPLTNNEILTPIT</sequence>
<keyword evidence="1" id="KW-0812">Transmembrane</keyword>
<dbReference type="EMBL" id="MLKD01000001">
    <property type="protein sequence ID" value="OQE31475.1"/>
    <property type="molecule type" value="Genomic_DNA"/>
</dbReference>
<dbReference type="PANTHER" id="PTHR37490:SF2">
    <property type="match status" value="1"/>
</dbReference>
<dbReference type="AlphaFoldDB" id="A0A1V6TYT4"/>
<keyword evidence="1" id="KW-1133">Transmembrane helix</keyword>
<organism evidence="2 3">
    <name type="scientific">Penicillium steckii</name>
    <dbReference type="NCBI Taxonomy" id="303698"/>
    <lineage>
        <taxon>Eukaryota</taxon>
        <taxon>Fungi</taxon>
        <taxon>Dikarya</taxon>
        <taxon>Ascomycota</taxon>
        <taxon>Pezizomycotina</taxon>
        <taxon>Eurotiomycetes</taxon>
        <taxon>Eurotiomycetidae</taxon>
        <taxon>Eurotiales</taxon>
        <taxon>Aspergillaceae</taxon>
        <taxon>Penicillium</taxon>
    </lineage>
</organism>
<dbReference type="STRING" id="303698.A0A1V6TYT4"/>
<dbReference type="InterPro" id="IPR021838">
    <property type="entry name" value="DUF3431"/>
</dbReference>
<gene>
    <name evidence="2" type="ORF">PENSTE_c001G05474</name>
</gene>
<evidence type="ECO:0000313" key="3">
    <source>
        <dbReference type="Proteomes" id="UP000191285"/>
    </source>
</evidence>
<keyword evidence="1" id="KW-0472">Membrane</keyword>
<reference evidence="3" key="1">
    <citation type="journal article" date="2017" name="Nat. Microbiol.">
        <title>Global analysis of biosynthetic gene clusters reveals vast potential of secondary metabolite production in Penicillium species.</title>
        <authorList>
            <person name="Nielsen J.C."/>
            <person name="Grijseels S."/>
            <person name="Prigent S."/>
            <person name="Ji B."/>
            <person name="Dainat J."/>
            <person name="Nielsen K.F."/>
            <person name="Frisvad J.C."/>
            <person name="Workman M."/>
            <person name="Nielsen J."/>
        </authorList>
    </citation>
    <scope>NUCLEOTIDE SEQUENCE [LARGE SCALE GENOMIC DNA]</scope>
    <source>
        <strain evidence="3">IBT 24891</strain>
    </source>
</reference>
<protein>
    <submittedName>
        <fullName evidence="2">Uncharacterized protein</fullName>
    </submittedName>
</protein>
<dbReference type="OrthoDB" id="426718at2759"/>
<dbReference type="Pfam" id="PF11913">
    <property type="entry name" value="DUF3431"/>
    <property type="match status" value="1"/>
</dbReference>
<proteinExistence type="predicted"/>
<accession>A0A1V6TYT4</accession>
<dbReference type="Proteomes" id="UP000191285">
    <property type="component" value="Unassembled WGS sequence"/>
</dbReference>
<evidence type="ECO:0000256" key="1">
    <source>
        <dbReference type="SAM" id="Phobius"/>
    </source>
</evidence>
<dbReference type="PANTHER" id="PTHR37490">
    <property type="entry name" value="EXPRESSED PROTEIN"/>
    <property type="match status" value="1"/>
</dbReference>
<comment type="caution">
    <text evidence="2">The sequence shown here is derived from an EMBL/GenBank/DDBJ whole genome shotgun (WGS) entry which is preliminary data.</text>
</comment>